<sequence length="206" mass="21212">MLPGGRGDVGIARDGEIAHGNNFVVRSRVLWNAAGFAVLIPDAVDNQNLRGLRSSPQYAALVGDLVAAAHAQAPGPVFLLGTSQGSIAAMNGAANLRDGQIAGIVLTESVSRPGGSHETVFDAHPERVNVPALVVANSDDRCNVAPPEDADKIAAAMSGAPRVEVLRVSGGDQRSSTDCGSLSPHGYYGIEQKVVDTIAAWIDAAI</sequence>
<evidence type="ECO:0000313" key="1">
    <source>
        <dbReference type="EMBL" id="QND75718.1"/>
    </source>
</evidence>
<dbReference type="InterPro" id="IPR029058">
    <property type="entry name" value="AB_hydrolase_fold"/>
</dbReference>
<reference evidence="2" key="1">
    <citation type="journal article" date="2020" name="Mol. Plant Microbe">
        <title>Rhizobial microsymbionts of the narrowly endemic Oxytropis species growing in Kamchatka are characterized by significant genetic diversity and possess a set of genes that are associated with T3SS and T6SS secretion systems and can affect the development of symbiosis.</title>
        <authorList>
            <person name="Safronova V."/>
            <person name="Guro P."/>
            <person name="Sazanova A."/>
            <person name="Kuznetsova I."/>
            <person name="Belimov A."/>
            <person name="Yakubov V."/>
            <person name="Chirak E."/>
            <person name="Afonin A."/>
            <person name="Gogolev Y."/>
            <person name="Andronov E."/>
            <person name="Tikhonovich I."/>
        </authorList>
    </citation>
    <scope>NUCLEOTIDE SEQUENCE [LARGE SCALE GENOMIC DNA]</scope>
    <source>
        <strain evidence="2">581</strain>
    </source>
</reference>
<evidence type="ECO:0000313" key="2">
    <source>
        <dbReference type="Proteomes" id="UP000515291"/>
    </source>
</evidence>
<dbReference type="KEGG" id="trb:HB776_30290"/>
<dbReference type="SUPFAM" id="SSF53474">
    <property type="entry name" value="alpha/beta-Hydrolases"/>
    <property type="match status" value="1"/>
</dbReference>
<gene>
    <name evidence="1" type="ORF">HB776_30290</name>
</gene>
<dbReference type="EMBL" id="CP050292">
    <property type="protein sequence ID" value="QND75718.1"/>
    <property type="molecule type" value="Genomic_DNA"/>
</dbReference>
<protein>
    <submittedName>
        <fullName evidence="1">Alpha/beta hydrolase</fullName>
    </submittedName>
</protein>
<dbReference type="Gene3D" id="3.40.50.1820">
    <property type="entry name" value="alpha/beta hydrolase"/>
    <property type="match status" value="1"/>
</dbReference>
<dbReference type="AlphaFoldDB" id="A0A7G6U9N6"/>
<dbReference type="Proteomes" id="UP000515291">
    <property type="component" value="Chromosome"/>
</dbReference>
<accession>A0A7G6U9N6</accession>
<organism evidence="1 2">
    <name type="scientific">Tardiphaga robiniae</name>
    <dbReference type="NCBI Taxonomy" id="943830"/>
    <lineage>
        <taxon>Bacteria</taxon>
        <taxon>Pseudomonadati</taxon>
        <taxon>Pseudomonadota</taxon>
        <taxon>Alphaproteobacteria</taxon>
        <taxon>Hyphomicrobiales</taxon>
        <taxon>Nitrobacteraceae</taxon>
        <taxon>Tardiphaga</taxon>
    </lineage>
</organism>
<name>A0A7G6U9N6_9BRAD</name>
<proteinExistence type="predicted"/>
<dbReference type="GO" id="GO:0016787">
    <property type="term" value="F:hydrolase activity"/>
    <property type="evidence" value="ECO:0007669"/>
    <property type="project" value="UniProtKB-KW"/>
</dbReference>
<keyword evidence="1" id="KW-0378">Hydrolase</keyword>